<feature type="chain" id="PRO_5045852279" description="Secreted protein" evidence="1">
    <location>
        <begin position="29"/>
        <end position="121"/>
    </location>
</feature>
<dbReference type="Proteomes" id="UP001602245">
    <property type="component" value="Unassembled WGS sequence"/>
</dbReference>
<organism evidence="2 3">
    <name type="scientific">Paractinoplanes globisporus</name>
    <dbReference type="NCBI Taxonomy" id="113565"/>
    <lineage>
        <taxon>Bacteria</taxon>
        <taxon>Bacillati</taxon>
        <taxon>Actinomycetota</taxon>
        <taxon>Actinomycetes</taxon>
        <taxon>Micromonosporales</taxon>
        <taxon>Micromonosporaceae</taxon>
        <taxon>Paractinoplanes</taxon>
    </lineage>
</organism>
<reference evidence="2 3" key="1">
    <citation type="submission" date="2024-10" db="EMBL/GenBank/DDBJ databases">
        <title>The Natural Products Discovery Center: Release of the First 8490 Sequenced Strains for Exploring Actinobacteria Biosynthetic Diversity.</title>
        <authorList>
            <person name="Kalkreuter E."/>
            <person name="Kautsar S.A."/>
            <person name="Yang D."/>
            <person name="Bader C.D."/>
            <person name="Teijaro C.N."/>
            <person name="Fluegel L."/>
            <person name="Davis C.M."/>
            <person name="Simpson J.R."/>
            <person name="Lauterbach L."/>
            <person name="Steele A.D."/>
            <person name="Gui C."/>
            <person name="Meng S."/>
            <person name="Li G."/>
            <person name="Viehrig K."/>
            <person name="Ye F."/>
            <person name="Su P."/>
            <person name="Kiefer A.F."/>
            <person name="Nichols A."/>
            <person name="Cepeda A.J."/>
            <person name="Yan W."/>
            <person name="Fan B."/>
            <person name="Jiang Y."/>
            <person name="Adhikari A."/>
            <person name="Zheng C.-J."/>
            <person name="Schuster L."/>
            <person name="Cowan T.M."/>
            <person name="Smanski M.J."/>
            <person name="Chevrette M.G."/>
            <person name="De Carvalho L.P.S."/>
            <person name="Shen B."/>
        </authorList>
    </citation>
    <scope>NUCLEOTIDE SEQUENCE [LARGE SCALE GENOMIC DNA]</scope>
    <source>
        <strain evidence="2 3">NPDC000087</strain>
    </source>
</reference>
<keyword evidence="1" id="KW-0732">Signal</keyword>
<keyword evidence="3" id="KW-1185">Reference proteome</keyword>
<sequence length="121" mass="12279">MRKNAILSLAGLAVLLSALLIGSPAAEASVPPEPDGWATVSTVDSVSPKTVVALCPPGQRVTGGGGWAFATTPAENTGVAVTHLEPVHFQAGDGLLATATEIAPGIPGDWWLEAYAFCAEE</sequence>
<evidence type="ECO:0000256" key="1">
    <source>
        <dbReference type="SAM" id="SignalP"/>
    </source>
</evidence>
<name>A0ABW6WUT8_9ACTN</name>
<proteinExistence type="predicted"/>
<evidence type="ECO:0000313" key="3">
    <source>
        <dbReference type="Proteomes" id="UP001602245"/>
    </source>
</evidence>
<dbReference type="EMBL" id="JBIAZU010000008">
    <property type="protein sequence ID" value="MFF5296354.1"/>
    <property type="molecule type" value="Genomic_DNA"/>
</dbReference>
<evidence type="ECO:0008006" key="4">
    <source>
        <dbReference type="Google" id="ProtNLM"/>
    </source>
</evidence>
<feature type="signal peptide" evidence="1">
    <location>
        <begin position="1"/>
        <end position="28"/>
    </location>
</feature>
<comment type="caution">
    <text evidence="2">The sequence shown here is derived from an EMBL/GenBank/DDBJ whole genome shotgun (WGS) entry which is preliminary data.</text>
</comment>
<dbReference type="RefSeq" id="WP_020517125.1">
    <property type="nucleotide sequence ID" value="NZ_JBIAZU010000008.1"/>
</dbReference>
<gene>
    <name evidence="2" type="ORF">ACFY35_43540</name>
</gene>
<protein>
    <recommendedName>
        <fullName evidence="4">Secreted protein</fullName>
    </recommendedName>
</protein>
<evidence type="ECO:0000313" key="2">
    <source>
        <dbReference type="EMBL" id="MFF5296354.1"/>
    </source>
</evidence>
<accession>A0ABW6WUT8</accession>